<dbReference type="InterPro" id="IPR036410">
    <property type="entry name" value="HSP_DnaJ_Cys-rich_dom_sf"/>
</dbReference>
<name>A0A075FVP6_9ARCH</name>
<organism evidence="1">
    <name type="scientific">uncultured marine thaumarchaeote AD1000_39_D08</name>
    <dbReference type="NCBI Taxonomy" id="1455913"/>
    <lineage>
        <taxon>Archaea</taxon>
        <taxon>Nitrososphaerota</taxon>
        <taxon>environmental samples</taxon>
    </lineage>
</organism>
<protein>
    <submittedName>
        <fullName evidence="1">Uncharacterized protein</fullName>
    </submittedName>
</protein>
<reference evidence="1" key="1">
    <citation type="journal article" date="2014" name="Genome Biol. Evol.">
        <title>Pangenome evidence for extensive interdomain horizontal transfer affecting lineage core and shell genes in uncultured planktonic thaumarchaeota and euryarchaeota.</title>
        <authorList>
            <person name="Deschamps P."/>
            <person name="Zivanovic Y."/>
            <person name="Moreira D."/>
            <person name="Rodriguez-Valera F."/>
            <person name="Lopez-Garcia P."/>
        </authorList>
    </citation>
    <scope>NUCLEOTIDE SEQUENCE</scope>
</reference>
<dbReference type="AlphaFoldDB" id="A0A075FVP6"/>
<dbReference type="SUPFAM" id="SSF57938">
    <property type="entry name" value="DnaJ/Hsp40 cysteine-rich domain"/>
    <property type="match status" value="1"/>
</dbReference>
<dbReference type="EMBL" id="KF900402">
    <property type="protein sequence ID" value="AIE93727.1"/>
    <property type="molecule type" value="Genomic_DNA"/>
</dbReference>
<proteinExistence type="predicted"/>
<evidence type="ECO:0000313" key="1">
    <source>
        <dbReference type="EMBL" id="AIE93727.1"/>
    </source>
</evidence>
<dbReference type="Gene3D" id="6.20.20.10">
    <property type="match status" value="1"/>
</dbReference>
<accession>A0A075FVP6</accession>
<sequence>MGKEKTCVVCKGRGKIELLDTQCPFCNGTGEYTRISESYFKSHICQCIFLNRKICPLCEKKCHHDTPNKPKLLIDSM</sequence>